<feature type="compositionally biased region" description="Basic and acidic residues" evidence="1">
    <location>
        <begin position="83"/>
        <end position="97"/>
    </location>
</feature>
<accession>A0AAD9H4F5</accession>
<keyword evidence="3" id="KW-1185">Reference proteome</keyword>
<feature type="compositionally biased region" description="Basic and acidic residues" evidence="1">
    <location>
        <begin position="262"/>
        <end position="272"/>
    </location>
</feature>
<gene>
    <name evidence="2" type="ORF">LX32DRAFT_223041</name>
</gene>
<protein>
    <submittedName>
        <fullName evidence="2">Uncharacterized protein</fullName>
    </submittedName>
</protein>
<dbReference type="Proteomes" id="UP001232148">
    <property type="component" value="Unassembled WGS sequence"/>
</dbReference>
<feature type="region of interest" description="Disordered" evidence="1">
    <location>
        <begin position="193"/>
        <end position="225"/>
    </location>
</feature>
<feature type="region of interest" description="Disordered" evidence="1">
    <location>
        <begin position="239"/>
        <end position="272"/>
    </location>
</feature>
<evidence type="ECO:0000313" key="2">
    <source>
        <dbReference type="EMBL" id="KAK2021893.1"/>
    </source>
</evidence>
<sequence>MDAEEKDRQAEYLDLLSQLNRKLVCWKTIRTLITTLFVLFLSRQLDTTLVIRLIHQVASLESINWKETSSRTNASKIISMAVGKREKELDPEAREETASESSANIVQSSRTGGRNAKTSPCRPATENNNDALIDLTGRVGKPPELPDRQASESITSESPNSQATGRQPGWTATFVLNAARVMVILIALMRASRKPSVRPQCSSNAAASHPKQPQRMNHDQGSGECYGSISSFRGYDTFHNDGLRSAKVGEHEPLGAVQPDHPATDRVHRSPG</sequence>
<proteinExistence type="predicted"/>
<comment type="caution">
    <text evidence="2">The sequence shown here is derived from an EMBL/GenBank/DDBJ whole genome shotgun (WGS) entry which is preliminary data.</text>
</comment>
<dbReference type="AlphaFoldDB" id="A0AAD9H4F5"/>
<evidence type="ECO:0000313" key="3">
    <source>
        <dbReference type="Proteomes" id="UP001232148"/>
    </source>
</evidence>
<organism evidence="2 3">
    <name type="scientific">Colletotrichum zoysiae</name>
    <dbReference type="NCBI Taxonomy" id="1216348"/>
    <lineage>
        <taxon>Eukaryota</taxon>
        <taxon>Fungi</taxon>
        <taxon>Dikarya</taxon>
        <taxon>Ascomycota</taxon>
        <taxon>Pezizomycotina</taxon>
        <taxon>Sordariomycetes</taxon>
        <taxon>Hypocreomycetidae</taxon>
        <taxon>Glomerellales</taxon>
        <taxon>Glomerellaceae</taxon>
        <taxon>Colletotrichum</taxon>
        <taxon>Colletotrichum graminicola species complex</taxon>
    </lineage>
</organism>
<dbReference type="EMBL" id="MU843073">
    <property type="protein sequence ID" value="KAK2021893.1"/>
    <property type="molecule type" value="Genomic_DNA"/>
</dbReference>
<evidence type="ECO:0000256" key="1">
    <source>
        <dbReference type="SAM" id="MobiDB-lite"/>
    </source>
</evidence>
<feature type="region of interest" description="Disordered" evidence="1">
    <location>
        <begin position="83"/>
        <end position="167"/>
    </location>
</feature>
<feature type="compositionally biased region" description="Basic and acidic residues" evidence="1">
    <location>
        <begin position="239"/>
        <end position="253"/>
    </location>
</feature>
<feature type="compositionally biased region" description="Polar residues" evidence="1">
    <location>
        <begin position="151"/>
        <end position="165"/>
    </location>
</feature>
<name>A0AAD9H4F5_9PEZI</name>
<reference evidence="2" key="1">
    <citation type="submission" date="2021-06" db="EMBL/GenBank/DDBJ databases">
        <title>Comparative genomics, transcriptomics and evolutionary studies reveal genomic signatures of adaptation to plant cell wall in hemibiotrophic fungi.</title>
        <authorList>
            <consortium name="DOE Joint Genome Institute"/>
            <person name="Baroncelli R."/>
            <person name="Diaz J.F."/>
            <person name="Benocci T."/>
            <person name="Peng M."/>
            <person name="Battaglia E."/>
            <person name="Haridas S."/>
            <person name="Andreopoulos W."/>
            <person name="Labutti K."/>
            <person name="Pangilinan J."/>
            <person name="Floch G.L."/>
            <person name="Makela M.R."/>
            <person name="Henrissat B."/>
            <person name="Grigoriev I.V."/>
            <person name="Crouch J.A."/>
            <person name="De Vries R.P."/>
            <person name="Sukno S.A."/>
            <person name="Thon M.R."/>
        </authorList>
    </citation>
    <scope>NUCLEOTIDE SEQUENCE</scope>
    <source>
        <strain evidence="2">MAFF235873</strain>
    </source>
</reference>
<feature type="compositionally biased region" description="Polar residues" evidence="1">
    <location>
        <begin position="104"/>
        <end position="118"/>
    </location>
</feature>